<gene>
    <name evidence="9" type="ORF">R4146_03680</name>
</gene>
<evidence type="ECO:0000256" key="6">
    <source>
        <dbReference type="ARBA" id="ARBA00023136"/>
    </source>
</evidence>
<evidence type="ECO:0000256" key="4">
    <source>
        <dbReference type="ARBA" id="ARBA00022989"/>
    </source>
</evidence>
<dbReference type="PANTHER" id="PTHR45711:SF6">
    <property type="entry name" value="CHLORIDE CHANNEL PROTEIN"/>
    <property type="match status" value="1"/>
</dbReference>
<protein>
    <submittedName>
        <fullName evidence="9">ClC family H(+)/Cl(-) exchange transporter</fullName>
    </submittedName>
</protein>
<dbReference type="InterPro" id="IPR001807">
    <property type="entry name" value="ClC"/>
</dbReference>
<feature type="transmembrane region" description="Helical" evidence="8">
    <location>
        <begin position="355"/>
        <end position="379"/>
    </location>
</feature>
<feature type="transmembrane region" description="Helical" evidence="8">
    <location>
        <begin position="218"/>
        <end position="241"/>
    </location>
</feature>
<feature type="transmembrane region" description="Helical" evidence="8">
    <location>
        <begin position="150"/>
        <end position="174"/>
    </location>
</feature>
<proteinExistence type="predicted"/>
<keyword evidence="6 8" id="KW-0472">Membrane</keyword>
<keyword evidence="10" id="KW-1185">Reference proteome</keyword>
<accession>A0ABU8SK69</accession>
<evidence type="ECO:0000256" key="1">
    <source>
        <dbReference type="ARBA" id="ARBA00004141"/>
    </source>
</evidence>
<feature type="transmembrane region" description="Helical" evidence="8">
    <location>
        <begin position="54"/>
        <end position="73"/>
    </location>
</feature>
<evidence type="ECO:0000256" key="7">
    <source>
        <dbReference type="ARBA" id="ARBA00023214"/>
    </source>
</evidence>
<feature type="transmembrane region" description="Helical" evidence="8">
    <location>
        <begin position="12"/>
        <end position="34"/>
    </location>
</feature>
<keyword evidence="7" id="KW-0868">Chloride</keyword>
<evidence type="ECO:0000256" key="5">
    <source>
        <dbReference type="ARBA" id="ARBA00023065"/>
    </source>
</evidence>
<comment type="subcellular location">
    <subcellularLocation>
        <location evidence="1">Membrane</location>
        <topology evidence="1">Multi-pass membrane protein</topology>
    </subcellularLocation>
</comment>
<sequence>MNNDFRLKSVNYLLNGLTVGVVVGALVSAFRWIIEQQLSFVERLYILAHQHHLLLLFILGANIIIGLVVAVLIKENPNIKGSGIPQVKGQLLGKIDYPYWSALWRKFVSGVLSIGSGLFLGREGPSIQIGSTAAQGIAAFRNVDDELRRVIIAAGAAAGLSAAFNAPIASSMFVLEEIYHRFPLKVWPTVLGAAAVSNFVSTVAFGQQPALHIVYQDAFPLGQYWHLIILGCLLGLGGLVYQQSILYSGTLFKPFQKIPNYLWVLVPLVLILPIGYFMPITLGGGNQLILAISKNVPSISILALYIVVRLVFATLSYGSGAPGGFFLPILAMGALLGATYGQIMVQLGLLPAPLVINLIIFSMAAYFACITKSVFTAVLLITEMVGTVTELMPLAITALIAYAVVDLFNGQPIYDQLLNNIIKKRG</sequence>
<dbReference type="RefSeq" id="WP_339960087.1">
    <property type="nucleotide sequence ID" value="NZ_JAWMWH010000001.1"/>
</dbReference>
<feature type="transmembrane region" description="Helical" evidence="8">
    <location>
        <begin position="261"/>
        <end position="278"/>
    </location>
</feature>
<dbReference type="SUPFAM" id="SSF81340">
    <property type="entry name" value="Clc chloride channel"/>
    <property type="match status" value="1"/>
</dbReference>
<evidence type="ECO:0000313" key="10">
    <source>
        <dbReference type="Proteomes" id="UP001370590"/>
    </source>
</evidence>
<dbReference type="Pfam" id="PF00654">
    <property type="entry name" value="Voltage_CLC"/>
    <property type="match status" value="1"/>
</dbReference>
<dbReference type="Gene3D" id="1.10.3080.10">
    <property type="entry name" value="Clc chloride channel"/>
    <property type="match status" value="1"/>
</dbReference>
<keyword evidence="2" id="KW-0813">Transport</keyword>
<comment type="caution">
    <text evidence="9">The sequence shown here is derived from an EMBL/GenBank/DDBJ whole genome shotgun (WGS) entry which is preliminary data.</text>
</comment>
<name>A0ABU8SK69_9LACO</name>
<organism evidence="9 10">
    <name type="scientific">Nicoliella lavandulae</name>
    <dbReference type="NCBI Taxonomy" id="3082954"/>
    <lineage>
        <taxon>Bacteria</taxon>
        <taxon>Bacillati</taxon>
        <taxon>Bacillota</taxon>
        <taxon>Bacilli</taxon>
        <taxon>Lactobacillales</taxon>
        <taxon>Lactobacillaceae</taxon>
        <taxon>Nicoliella</taxon>
    </lineage>
</organism>
<dbReference type="PANTHER" id="PTHR45711">
    <property type="entry name" value="CHLORIDE CHANNEL PROTEIN"/>
    <property type="match status" value="1"/>
</dbReference>
<dbReference type="InterPro" id="IPR014743">
    <property type="entry name" value="Cl-channel_core"/>
</dbReference>
<evidence type="ECO:0000256" key="2">
    <source>
        <dbReference type="ARBA" id="ARBA00022448"/>
    </source>
</evidence>
<dbReference type="PRINTS" id="PR00762">
    <property type="entry name" value="CLCHANNEL"/>
</dbReference>
<reference evidence="9 10" key="1">
    <citation type="submission" date="2023-10" db="EMBL/GenBank/DDBJ databases">
        <title>Nicoliella lavandulae sp. nov. isolated from Lavandula angustifolia flowers.</title>
        <authorList>
            <person name="Alcantara C."/>
            <person name="Zuniga M."/>
            <person name="Landete J.M."/>
            <person name="Monedero V."/>
        </authorList>
    </citation>
    <scope>NUCLEOTIDE SEQUENCE [LARGE SCALE GENOMIC DNA]</scope>
    <source>
        <strain evidence="9 10">Es01</strain>
    </source>
</reference>
<evidence type="ECO:0000313" key="9">
    <source>
        <dbReference type="EMBL" id="MEJ6400271.1"/>
    </source>
</evidence>
<feature type="transmembrane region" description="Helical" evidence="8">
    <location>
        <begin position="299"/>
        <end position="319"/>
    </location>
</feature>
<evidence type="ECO:0000256" key="3">
    <source>
        <dbReference type="ARBA" id="ARBA00022692"/>
    </source>
</evidence>
<dbReference type="CDD" id="cd01031">
    <property type="entry name" value="EriC"/>
    <property type="match status" value="1"/>
</dbReference>
<dbReference type="EMBL" id="JAWMWH010000001">
    <property type="protein sequence ID" value="MEJ6400271.1"/>
    <property type="molecule type" value="Genomic_DNA"/>
</dbReference>
<keyword evidence="4 8" id="KW-1133">Transmembrane helix</keyword>
<keyword evidence="5" id="KW-0406">Ion transport</keyword>
<feature type="transmembrane region" description="Helical" evidence="8">
    <location>
        <begin position="325"/>
        <end position="343"/>
    </location>
</feature>
<evidence type="ECO:0000256" key="8">
    <source>
        <dbReference type="SAM" id="Phobius"/>
    </source>
</evidence>
<keyword evidence="3 8" id="KW-0812">Transmembrane</keyword>
<dbReference type="Proteomes" id="UP001370590">
    <property type="component" value="Unassembled WGS sequence"/>
</dbReference>